<dbReference type="PATRIC" id="fig|83552.4.peg.267"/>
<name>A0A0C1C4Z9_9BACT</name>
<feature type="chain" id="PRO_5002147614" description="Tetratricopeptide repeat protein" evidence="1">
    <location>
        <begin position="19"/>
        <end position="153"/>
    </location>
</feature>
<dbReference type="Gene3D" id="1.25.40.10">
    <property type="entry name" value="Tetratricopeptide repeat domain"/>
    <property type="match status" value="1"/>
</dbReference>
<dbReference type="AlphaFoldDB" id="A0A0C1C4Z9"/>
<dbReference type="RefSeq" id="WP_237753840.1">
    <property type="nucleotide sequence ID" value="NZ_JSAM01000017.1"/>
</dbReference>
<dbReference type="InterPro" id="IPR011990">
    <property type="entry name" value="TPR-like_helical_dom_sf"/>
</dbReference>
<comment type="caution">
    <text evidence="2">The sequence shown here is derived from an EMBL/GenBank/DDBJ whole genome shotgun (WGS) entry which is preliminary data.</text>
</comment>
<evidence type="ECO:0000313" key="3">
    <source>
        <dbReference type="Proteomes" id="UP000031307"/>
    </source>
</evidence>
<dbReference type="EMBL" id="JSAM01000017">
    <property type="protein sequence ID" value="KIA78511.1"/>
    <property type="molecule type" value="Genomic_DNA"/>
</dbReference>
<organism evidence="2 3">
    <name type="scientific">Parachlamydia acanthamoebae</name>
    <dbReference type="NCBI Taxonomy" id="83552"/>
    <lineage>
        <taxon>Bacteria</taxon>
        <taxon>Pseudomonadati</taxon>
        <taxon>Chlamydiota</taxon>
        <taxon>Chlamydiia</taxon>
        <taxon>Parachlamydiales</taxon>
        <taxon>Parachlamydiaceae</taxon>
        <taxon>Parachlamydia</taxon>
    </lineage>
</organism>
<dbReference type="SUPFAM" id="SSF48452">
    <property type="entry name" value="TPR-like"/>
    <property type="match status" value="1"/>
</dbReference>
<gene>
    <name evidence="2" type="ORF">DB43_DW00070</name>
</gene>
<sequence length="153" mass="17733">MKLWMVWVISCLGLALCAAETESEIKTDIANRQFTARDYQRAEQEYGKILQLPMWRWQKEIVMYNRGTALLAQKKWNEALSQFQQIAPSATSFPLLVISLKKNLAITRLFQGIQLSQNQSDTEDHFISVVYILKKCSDECRRSTKGRVFVTTH</sequence>
<evidence type="ECO:0008006" key="4">
    <source>
        <dbReference type="Google" id="ProtNLM"/>
    </source>
</evidence>
<dbReference type="Proteomes" id="UP000031307">
    <property type="component" value="Unassembled WGS sequence"/>
</dbReference>
<feature type="signal peptide" evidence="1">
    <location>
        <begin position="1"/>
        <end position="18"/>
    </location>
</feature>
<accession>A0A0C1C4Z9</accession>
<keyword evidence="1" id="KW-0732">Signal</keyword>
<evidence type="ECO:0000313" key="2">
    <source>
        <dbReference type="EMBL" id="KIA78511.1"/>
    </source>
</evidence>
<proteinExistence type="predicted"/>
<evidence type="ECO:0000256" key="1">
    <source>
        <dbReference type="SAM" id="SignalP"/>
    </source>
</evidence>
<protein>
    <recommendedName>
        <fullName evidence="4">Tetratricopeptide repeat protein</fullName>
    </recommendedName>
</protein>
<reference evidence="2 3" key="1">
    <citation type="journal article" date="2014" name="Mol. Biol. Evol.">
        <title>Massive expansion of Ubiquitination-related gene families within the Chlamydiae.</title>
        <authorList>
            <person name="Domman D."/>
            <person name="Collingro A."/>
            <person name="Lagkouvardos I."/>
            <person name="Gehre L."/>
            <person name="Weinmaier T."/>
            <person name="Rattei T."/>
            <person name="Subtil A."/>
            <person name="Horn M."/>
        </authorList>
    </citation>
    <scope>NUCLEOTIDE SEQUENCE [LARGE SCALE GENOMIC DNA]</scope>
    <source>
        <strain evidence="2 3">OEW1</strain>
    </source>
</reference>